<evidence type="ECO:0000313" key="2">
    <source>
        <dbReference type="Proteomes" id="UP000199111"/>
    </source>
</evidence>
<proteinExistence type="predicted"/>
<organism evidence="1 2">
    <name type="scientific">Streptosporangium canum</name>
    <dbReference type="NCBI Taxonomy" id="324952"/>
    <lineage>
        <taxon>Bacteria</taxon>
        <taxon>Bacillati</taxon>
        <taxon>Actinomycetota</taxon>
        <taxon>Actinomycetes</taxon>
        <taxon>Streptosporangiales</taxon>
        <taxon>Streptosporangiaceae</taxon>
        <taxon>Streptosporangium</taxon>
    </lineage>
</organism>
<keyword evidence="2" id="KW-1185">Reference proteome</keyword>
<dbReference type="Proteomes" id="UP000199111">
    <property type="component" value="Unassembled WGS sequence"/>
</dbReference>
<accession>A0A1I4DGE2</accession>
<sequence>MTDPKPALDDVDAELALVEARALADQLPVADGLDTIRRRTR</sequence>
<dbReference type="RefSeq" id="WP_281249906.1">
    <property type="nucleotide sequence ID" value="NZ_FOQY01000041.1"/>
</dbReference>
<protein>
    <submittedName>
        <fullName evidence="1">Uncharacterized protein</fullName>
    </submittedName>
</protein>
<dbReference type="AlphaFoldDB" id="A0A1I4DGE2"/>
<dbReference type="GeneID" id="96304466"/>
<dbReference type="EMBL" id="FOQY01000041">
    <property type="protein sequence ID" value="SFK91860.1"/>
    <property type="molecule type" value="Genomic_DNA"/>
</dbReference>
<reference evidence="2" key="1">
    <citation type="submission" date="2016-10" db="EMBL/GenBank/DDBJ databases">
        <authorList>
            <person name="Varghese N."/>
            <person name="Submissions S."/>
        </authorList>
    </citation>
    <scope>NUCLEOTIDE SEQUENCE [LARGE SCALE GENOMIC DNA]</scope>
    <source>
        <strain evidence="2">CGMCC 4.2126</strain>
    </source>
</reference>
<name>A0A1I4DGE2_9ACTN</name>
<gene>
    <name evidence="1" type="ORF">SAMN05216275_14124</name>
</gene>
<evidence type="ECO:0000313" key="1">
    <source>
        <dbReference type="EMBL" id="SFK91860.1"/>
    </source>
</evidence>